<gene>
    <name evidence="2" type="ORF">SVIM_LOCUS267311</name>
</gene>
<organism evidence="2">
    <name type="scientific">Salix viminalis</name>
    <name type="common">Common osier</name>
    <name type="synonym">Basket willow</name>
    <dbReference type="NCBI Taxonomy" id="40686"/>
    <lineage>
        <taxon>Eukaryota</taxon>
        <taxon>Viridiplantae</taxon>
        <taxon>Streptophyta</taxon>
        <taxon>Embryophyta</taxon>
        <taxon>Tracheophyta</taxon>
        <taxon>Spermatophyta</taxon>
        <taxon>Magnoliopsida</taxon>
        <taxon>eudicotyledons</taxon>
        <taxon>Gunneridae</taxon>
        <taxon>Pentapetalae</taxon>
        <taxon>rosids</taxon>
        <taxon>fabids</taxon>
        <taxon>Malpighiales</taxon>
        <taxon>Salicaceae</taxon>
        <taxon>Saliceae</taxon>
        <taxon>Salix</taxon>
    </lineage>
</organism>
<accession>A0A6N2LQF1</accession>
<protein>
    <submittedName>
        <fullName evidence="2">Uncharacterized protein</fullName>
    </submittedName>
</protein>
<name>A0A6N2LQF1_SALVM</name>
<keyword evidence="1" id="KW-0812">Transmembrane</keyword>
<keyword evidence="1" id="KW-1133">Transmembrane helix</keyword>
<dbReference type="EMBL" id="CAADRP010001596">
    <property type="protein sequence ID" value="VFU43818.1"/>
    <property type="molecule type" value="Genomic_DNA"/>
</dbReference>
<sequence>MVGRNDARVTSMHSDGSRRSLFQEGTTFQTFRNSLSISKEREQRPSRKCIVRVVTGVHTPFLDLMEKHFKSQKGACRKCKHLEIVFCIPLATALLLLPGSLGALEFAPLSLDIDDNIIRGKRGKQRENSC</sequence>
<evidence type="ECO:0000313" key="2">
    <source>
        <dbReference type="EMBL" id="VFU43818.1"/>
    </source>
</evidence>
<evidence type="ECO:0000256" key="1">
    <source>
        <dbReference type="SAM" id="Phobius"/>
    </source>
</evidence>
<feature type="transmembrane region" description="Helical" evidence="1">
    <location>
        <begin position="82"/>
        <end position="101"/>
    </location>
</feature>
<reference evidence="2" key="1">
    <citation type="submission" date="2019-03" db="EMBL/GenBank/DDBJ databases">
        <authorList>
            <person name="Mank J."/>
            <person name="Almeida P."/>
        </authorList>
    </citation>
    <scope>NUCLEOTIDE SEQUENCE</scope>
    <source>
        <strain evidence="2">78183</strain>
    </source>
</reference>
<dbReference type="AlphaFoldDB" id="A0A6N2LQF1"/>
<keyword evidence="1" id="KW-0472">Membrane</keyword>
<proteinExistence type="predicted"/>